<dbReference type="InterPro" id="IPR046960">
    <property type="entry name" value="PPR_At4g14850-like_plant"/>
</dbReference>
<dbReference type="InterPro" id="IPR002885">
    <property type="entry name" value="PPR_rpt"/>
</dbReference>
<keyword evidence="6" id="KW-1185">Reference proteome</keyword>
<feature type="repeat" description="PPR" evidence="3">
    <location>
        <begin position="74"/>
        <end position="104"/>
    </location>
</feature>
<dbReference type="NCBIfam" id="TIGR00756">
    <property type="entry name" value="PPR"/>
    <property type="match status" value="6"/>
</dbReference>
<evidence type="ECO:0000259" key="4">
    <source>
        <dbReference type="Pfam" id="PF14432"/>
    </source>
</evidence>
<dbReference type="GO" id="GO:0009451">
    <property type="term" value="P:RNA modification"/>
    <property type="evidence" value="ECO:0007669"/>
    <property type="project" value="InterPro"/>
</dbReference>
<evidence type="ECO:0000256" key="3">
    <source>
        <dbReference type="PROSITE-ProRule" id="PRU00708"/>
    </source>
</evidence>
<dbReference type="FunFam" id="1.25.40.10:FF:000031">
    <property type="entry name" value="Pentatricopeptide repeat-containing protein mitochondrial"/>
    <property type="match status" value="1"/>
</dbReference>
<dbReference type="InterPro" id="IPR032867">
    <property type="entry name" value="DYW_dom"/>
</dbReference>
<dbReference type="PROSITE" id="PS51375">
    <property type="entry name" value="PPR"/>
    <property type="match status" value="10"/>
</dbReference>
<reference evidence="5 6" key="1">
    <citation type="submission" date="2018-04" db="EMBL/GenBank/DDBJ databases">
        <authorList>
            <person name="Vogel A."/>
        </authorList>
    </citation>
    <scope>NUCLEOTIDE SEQUENCE [LARGE SCALE GENOMIC DNA]</scope>
</reference>
<dbReference type="OrthoDB" id="1882346at2759"/>
<sequence>MKYSSPKKHWSAVTVFAKRFYSGKHNFEVHVDALSIKTGFDPRTSRFNFQLKNLMRSNRIAEAEELYEQMPCKNTCSVNMMISGYVNSGNLSRAGEVFDSMSEQTEVSWTIMIGAYSRHKQPKEAFTLYARMCRSGMNPDYITFATLLSSCDGTSTAIEVLQIHAHIVKFGISSNNMVCNSLVDSYCKCQRLDIALQLFEEMAAKDSVSFNAMITGFSKQGANGEAVKLFQEMQYLGLKPSDFTLAAVIGAVVGLDDATFGRQVHALAIKTSYVWNVFVGNAFLDFYSKQNLLGDTSKLFDEMPELDGVSYNIIITGFAWDGQYEKAFHLFHKLKNTMFDRRHFPFATMLSIAGITQNLQWGRQLHAQAIVTKADSEIQVGNALVDMYAKCDRLEETNSVFTNLAYSSVSWTAIISVYVQKGLFEEAVTLFKEMARENVHGDQATFACVVKASASLASVSLGRQLHSDIIRLGLMSNVFSGSALLDMYAKCGAIKDAIEIFKEMPDRNIVSWNAMLSAYAQNGDDEATLRSFKLMTESGLYPDTVSFLSVLTACSHHGLVEAAQEYFSSMTQSYNLEPKREHYTTMVDVLCRNGRFDEAEKLISEMPYVPDEILWSSVLNACRIHKNHELARKAGDQLFNMNMSSDAAAYVYVNMSNIYAEAGQWNKVARVKKDMRERGIKKVAACSWVEIDHVVHKFTANDMTHPQFEAIRKKIDLLGMQMEKEGYNPNTKCALHNVDEGVKLESLKYHSERLAIAFALISTPEGSPIVVMKNLRACIDCHDAIKIISKIVGREISVRDSSRFHHFKNGSCTCRDYW</sequence>
<dbReference type="Pfam" id="PF14432">
    <property type="entry name" value="DYW_deaminase"/>
    <property type="match status" value="1"/>
</dbReference>
<dbReference type="Pfam" id="PF20431">
    <property type="entry name" value="E_motif"/>
    <property type="match status" value="1"/>
</dbReference>
<dbReference type="FunFam" id="1.25.40.10:FF:000227">
    <property type="entry name" value="Pentatricopeptide repeat-containing protein At3g13880"/>
    <property type="match status" value="1"/>
</dbReference>
<dbReference type="PANTHER" id="PTHR47926">
    <property type="entry name" value="PENTATRICOPEPTIDE REPEAT-CONTAINING PROTEIN"/>
    <property type="match status" value="1"/>
</dbReference>
<proteinExistence type="inferred from homology"/>
<keyword evidence="2" id="KW-0677">Repeat</keyword>
<gene>
    <name evidence="5" type="ORF">CCAM_LOCUS24090</name>
</gene>
<dbReference type="Pfam" id="PF01535">
    <property type="entry name" value="PPR"/>
    <property type="match status" value="2"/>
</dbReference>
<feature type="repeat" description="PPR" evidence="3">
    <location>
        <begin position="407"/>
        <end position="441"/>
    </location>
</feature>
<dbReference type="FunFam" id="1.25.40.10:FF:000344">
    <property type="entry name" value="Pentatricopeptide repeat-containing protein"/>
    <property type="match status" value="1"/>
</dbReference>
<feature type="repeat" description="PPR" evidence="3">
    <location>
        <begin position="648"/>
        <end position="682"/>
    </location>
</feature>
<dbReference type="Pfam" id="PF13041">
    <property type="entry name" value="PPR_2"/>
    <property type="match status" value="4"/>
</dbReference>
<evidence type="ECO:0000313" key="6">
    <source>
        <dbReference type="Proteomes" id="UP000595140"/>
    </source>
</evidence>
<dbReference type="InterPro" id="IPR046848">
    <property type="entry name" value="E_motif"/>
</dbReference>
<dbReference type="FunFam" id="1.25.40.10:FF:001404">
    <property type="entry name" value="Putative pentatricopeptide repeat-containing protein"/>
    <property type="match status" value="1"/>
</dbReference>
<comment type="similarity">
    <text evidence="1">Belongs to the PPR family. PCMP-H subfamily.</text>
</comment>
<feature type="repeat" description="PPR" evidence="3">
    <location>
        <begin position="579"/>
        <end position="609"/>
    </location>
</feature>
<dbReference type="Pfam" id="PF12854">
    <property type="entry name" value="PPR_1"/>
    <property type="match status" value="2"/>
</dbReference>
<organism evidence="5 6">
    <name type="scientific">Cuscuta campestris</name>
    <dbReference type="NCBI Taxonomy" id="132261"/>
    <lineage>
        <taxon>Eukaryota</taxon>
        <taxon>Viridiplantae</taxon>
        <taxon>Streptophyta</taxon>
        <taxon>Embryophyta</taxon>
        <taxon>Tracheophyta</taxon>
        <taxon>Spermatophyta</taxon>
        <taxon>Magnoliopsida</taxon>
        <taxon>eudicotyledons</taxon>
        <taxon>Gunneridae</taxon>
        <taxon>Pentapetalae</taxon>
        <taxon>asterids</taxon>
        <taxon>lamiids</taxon>
        <taxon>Solanales</taxon>
        <taxon>Convolvulaceae</taxon>
        <taxon>Cuscuteae</taxon>
        <taxon>Cuscuta</taxon>
        <taxon>Cuscuta subgen. Grammica</taxon>
        <taxon>Cuscuta sect. Cleistogrammica</taxon>
    </lineage>
</organism>
<protein>
    <recommendedName>
        <fullName evidence="4">DYW domain-containing protein</fullName>
    </recommendedName>
</protein>
<feature type="repeat" description="PPR" evidence="3">
    <location>
        <begin position="508"/>
        <end position="542"/>
    </location>
</feature>
<evidence type="ECO:0000313" key="5">
    <source>
        <dbReference type="EMBL" id="VFQ82314.1"/>
    </source>
</evidence>
<evidence type="ECO:0000256" key="1">
    <source>
        <dbReference type="ARBA" id="ARBA00006643"/>
    </source>
</evidence>
<dbReference type="PANTHER" id="PTHR47926:SF475">
    <property type="entry name" value="DYW DOMAIN-CONTAINING PROTEIN"/>
    <property type="match status" value="1"/>
</dbReference>
<feature type="domain" description="DYW" evidence="4">
    <location>
        <begin position="726"/>
        <end position="818"/>
    </location>
</feature>
<feature type="repeat" description="PPR" evidence="3">
    <location>
        <begin position="175"/>
        <end position="205"/>
    </location>
</feature>
<dbReference type="EMBL" id="OOIL02002358">
    <property type="protein sequence ID" value="VFQ82314.1"/>
    <property type="molecule type" value="Genomic_DNA"/>
</dbReference>
<dbReference type="Proteomes" id="UP000595140">
    <property type="component" value="Unassembled WGS sequence"/>
</dbReference>
<feature type="repeat" description="PPR" evidence="3">
    <location>
        <begin position="477"/>
        <end position="507"/>
    </location>
</feature>
<dbReference type="GO" id="GO:0003723">
    <property type="term" value="F:RNA binding"/>
    <property type="evidence" value="ECO:0007669"/>
    <property type="project" value="InterPro"/>
</dbReference>
<feature type="repeat" description="PPR" evidence="3">
    <location>
        <begin position="307"/>
        <end position="341"/>
    </location>
</feature>
<dbReference type="Gene3D" id="1.25.40.10">
    <property type="entry name" value="Tetratricopeptide repeat domain"/>
    <property type="match status" value="6"/>
</dbReference>
<evidence type="ECO:0000256" key="2">
    <source>
        <dbReference type="ARBA" id="ARBA00022737"/>
    </source>
</evidence>
<feature type="repeat" description="PPR" evidence="3">
    <location>
        <begin position="105"/>
        <end position="139"/>
    </location>
</feature>
<dbReference type="GO" id="GO:0008270">
    <property type="term" value="F:zinc ion binding"/>
    <property type="evidence" value="ECO:0007669"/>
    <property type="project" value="InterPro"/>
</dbReference>
<accession>A0A484M1J7</accession>
<feature type="repeat" description="PPR" evidence="3">
    <location>
        <begin position="206"/>
        <end position="240"/>
    </location>
</feature>
<name>A0A484M1J7_9ASTE</name>
<dbReference type="AlphaFoldDB" id="A0A484M1J7"/>
<dbReference type="InterPro" id="IPR011990">
    <property type="entry name" value="TPR-like_helical_dom_sf"/>
</dbReference>